<keyword evidence="1" id="KW-0472">Membrane</keyword>
<feature type="transmembrane region" description="Helical" evidence="1">
    <location>
        <begin position="56"/>
        <end position="75"/>
    </location>
</feature>
<gene>
    <name evidence="2" type="ORF">M1L60_20325</name>
</gene>
<protein>
    <recommendedName>
        <fullName evidence="4">Major facilitator superfamily (MFS) profile domain-containing protein</fullName>
    </recommendedName>
</protein>
<evidence type="ECO:0000256" key="1">
    <source>
        <dbReference type="SAM" id="Phobius"/>
    </source>
</evidence>
<feature type="transmembrane region" description="Helical" evidence="1">
    <location>
        <begin position="81"/>
        <end position="101"/>
    </location>
</feature>
<dbReference type="RefSeq" id="WP_253239027.1">
    <property type="nucleotide sequence ID" value="NZ_JAMYJR010000021.1"/>
</dbReference>
<evidence type="ECO:0000313" key="3">
    <source>
        <dbReference type="Proteomes" id="UP001523369"/>
    </source>
</evidence>
<evidence type="ECO:0000313" key="2">
    <source>
        <dbReference type="EMBL" id="MCO8272945.1"/>
    </source>
</evidence>
<keyword evidence="1" id="KW-0812">Transmembrane</keyword>
<keyword evidence="3" id="KW-1185">Reference proteome</keyword>
<dbReference type="EMBL" id="JAMYJR010000021">
    <property type="protein sequence ID" value="MCO8272945.1"/>
    <property type="molecule type" value="Genomic_DNA"/>
</dbReference>
<evidence type="ECO:0008006" key="4">
    <source>
        <dbReference type="Google" id="ProtNLM"/>
    </source>
</evidence>
<organism evidence="2 3">
    <name type="scientific">Paractinoplanes aksuensis</name>
    <dbReference type="NCBI Taxonomy" id="2939490"/>
    <lineage>
        <taxon>Bacteria</taxon>
        <taxon>Bacillati</taxon>
        <taxon>Actinomycetota</taxon>
        <taxon>Actinomycetes</taxon>
        <taxon>Micromonosporales</taxon>
        <taxon>Micromonosporaceae</taxon>
        <taxon>Paractinoplanes</taxon>
    </lineage>
</organism>
<reference evidence="2 3" key="1">
    <citation type="submission" date="2022-06" db="EMBL/GenBank/DDBJ databases">
        <title>New Species of the Genus Actinoplanes, ActinopZanes ferrugineus.</title>
        <authorList>
            <person name="Ding P."/>
        </authorList>
    </citation>
    <scope>NUCLEOTIDE SEQUENCE [LARGE SCALE GENOMIC DNA]</scope>
    <source>
        <strain evidence="2 3">TRM88003</strain>
    </source>
</reference>
<comment type="caution">
    <text evidence="2">The sequence shown here is derived from an EMBL/GenBank/DDBJ whole genome shotgun (WGS) entry which is preliminary data.</text>
</comment>
<feature type="transmembrane region" description="Helical" evidence="1">
    <location>
        <begin position="24"/>
        <end position="44"/>
    </location>
</feature>
<accession>A0ABT1DQ42</accession>
<proteinExistence type="predicted"/>
<keyword evidence="1" id="KW-1133">Transmembrane helix</keyword>
<sequence>MAFAMLVVMGVGVAVQGSYGLGFAFVVAGLAGGVGAAVIAVSVWRARLAGHRVVRISMGVAAVVVLLAGVVLAPGGIDRGFVMVVSALLALLLAMFALLAGDRAR</sequence>
<name>A0ABT1DQ42_9ACTN</name>
<dbReference type="Proteomes" id="UP001523369">
    <property type="component" value="Unassembled WGS sequence"/>
</dbReference>